<dbReference type="GO" id="GO:0019563">
    <property type="term" value="P:glycerol catabolic process"/>
    <property type="evidence" value="ECO:0007669"/>
    <property type="project" value="TreeGrafter"/>
</dbReference>
<keyword evidence="5" id="KW-0067">ATP-binding</keyword>
<evidence type="ECO:0000259" key="6">
    <source>
        <dbReference type="Pfam" id="PF00370"/>
    </source>
</evidence>
<dbReference type="Pfam" id="PF00370">
    <property type="entry name" value="FGGY_N"/>
    <property type="match status" value="1"/>
</dbReference>
<dbReference type="Proteomes" id="UP000295763">
    <property type="component" value="Unassembled WGS sequence"/>
</dbReference>
<dbReference type="AlphaFoldDB" id="A0A4R2SPQ3"/>
<evidence type="ECO:0000313" key="8">
    <source>
        <dbReference type="EMBL" id="TCP92139.1"/>
    </source>
</evidence>
<evidence type="ECO:0000259" key="7">
    <source>
        <dbReference type="Pfam" id="PF02782"/>
    </source>
</evidence>
<sequence length="494" mass="53738">MGTPFIIAIDEGTTNAKAVAVGIDGHILAKGSVPVTLTHPQPGWAEQDPITIWQATESAVKNCLKSQNISDVKGIAISNQRESVVAWERKTGKPLSLLISWQCRRSEQLCQEIAKQPQAANRIHTLTGMVLDPLYPASKIKWLLNSIENGFERAVNGEICIGTVDVWLVWQLTNGESFVTDYSNASRYQLLNIHTAQWDSELLNIFGIPAQCLPEILPSSQQRGVTKNCDSLANDIPVLSQAGDSHAALYGQGGFNDGVVKATYGTGSSLMTKTDTLPNADFGVGTTVAWHDGTLSLALEGNITHTGSALSFVSKLLGVDNVEILSRWAQSVESNHGVYFVPALAGLGAPHWDTQARGIICGLTDSVTPQIIARAAMESVVYQVADLFFAMEQTLNKKLDTLSVDGGPTKNHWLMQLQADVLQRTIVCSQVTEVSALGAAYLAGKALGWWETHQQLSDLPREVKVIMPNPKSKIIEQNYQAWKLAVKRARFQTN</sequence>
<dbReference type="InterPro" id="IPR000577">
    <property type="entry name" value="Carb_kinase_FGGY"/>
</dbReference>
<evidence type="ECO:0000256" key="3">
    <source>
        <dbReference type="ARBA" id="ARBA00022741"/>
    </source>
</evidence>
<evidence type="ECO:0000256" key="4">
    <source>
        <dbReference type="ARBA" id="ARBA00022777"/>
    </source>
</evidence>
<evidence type="ECO:0000313" key="9">
    <source>
        <dbReference type="Proteomes" id="UP000295763"/>
    </source>
</evidence>
<keyword evidence="9" id="KW-1185">Reference proteome</keyword>
<comment type="caution">
    <text evidence="8">The sequence shown here is derived from an EMBL/GenBank/DDBJ whole genome shotgun (WGS) entry which is preliminary data.</text>
</comment>
<comment type="similarity">
    <text evidence="1">Belongs to the FGGY kinase family.</text>
</comment>
<keyword evidence="3" id="KW-0547">Nucleotide-binding</keyword>
<dbReference type="InterPro" id="IPR043129">
    <property type="entry name" value="ATPase_NBD"/>
</dbReference>
<dbReference type="GO" id="GO:0005524">
    <property type="term" value="F:ATP binding"/>
    <property type="evidence" value="ECO:0007669"/>
    <property type="project" value="UniProtKB-KW"/>
</dbReference>
<dbReference type="EMBL" id="SLYB01000026">
    <property type="protein sequence ID" value="TCP92139.1"/>
    <property type="molecule type" value="Genomic_DNA"/>
</dbReference>
<protein>
    <submittedName>
        <fullName evidence="8">Glycerol kinase</fullName>
    </submittedName>
</protein>
<evidence type="ECO:0000256" key="1">
    <source>
        <dbReference type="ARBA" id="ARBA00009156"/>
    </source>
</evidence>
<reference evidence="8 9" key="1">
    <citation type="submission" date="2019-03" db="EMBL/GenBank/DDBJ databases">
        <title>Genomic Encyclopedia of Type Strains, Phase IV (KMG-IV): sequencing the most valuable type-strain genomes for metagenomic binning, comparative biology and taxonomic classification.</title>
        <authorList>
            <person name="Goeker M."/>
        </authorList>
    </citation>
    <scope>NUCLEOTIDE SEQUENCE [LARGE SCALE GENOMIC DNA]</scope>
    <source>
        <strain evidence="8 9">DSM 28404</strain>
    </source>
</reference>
<feature type="domain" description="Carbohydrate kinase FGGY N-terminal" evidence="6">
    <location>
        <begin position="6"/>
        <end position="251"/>
    </location>
</feature>
<gene>
    <name evidence="8" type="ORF">EDC44_12619</name>
</gene>
<dbReference type="PANTHER" id="PTHR10196">
    <property type="entry name" value="SUGAR KINASE"/>
    <property type="match status" value="1"/>
</dbReference>
<dbReference type="Gene3D" id="3.30.420.40">
    <property type="match status" value="2"/>
</dbReference>
<keyword evidence="2" id="KW-0808">Transferase</keyword>
<proteinExistence type="inferred from homology"/>
<dbReference type="OrthoDB" id="9805576at2"/>
<keyword evidence="4 8" id="KW-0418">Kinase</keyword>
<dbReference type="RefSeq" id="WP_131978444.1">
    <property type="nucleotide sequence ID" value="NZ_SLYB01000026.1"/>
</dbReference>
<organism evidence="8 9">
    <name type="scientific">Cricetibacter osteomyelitidis</name>
    <dbReference type="NCBI Taxonomy" id="1521931"/>
    <lineage>
        <taxon>Bacteria</taxon>
        <taxon>Pseudomonadati</taxon>
        <taxon>Pseudomonadota</taxon>
        <taxon>Gammaproteobacteria</taxon>
        <taxon>Pasteurellales</taxon>
        <taxon>Pasteurellaceae</taxon>
        <taxon>Cricetibacter</taxon>
    </lineage>
</organism>
<dbReference type="InterPro" id="IPR018485">
    <property type="entry name" value="FGGY_C"/>
</dbReference>
<dbReference type="CDD" id="cd07769">
    <property type="entry name" value="ASKHA_NBD_FGGY_GK"/>
    <property type="match status" value="1"/>
</dbReference>
<dbReference type="GO" id="GO:0005829">
    <property type="term" value="C:cytosol"/>
    <property type="evidence" value="ECO:0007669"/>
    <property type="project" value="TreeGrafter"/>
</dbReference>
<dbReference type="Pfam" id="PF02782">
    <property type="entry name" value="FGGY_C"/>
    <property type="match status" value="1"/>
</dbReference>
<dbReference type="PIRSF" id="PIRSF000538">
    <property type="entry name" value="GlpK"/>
    <property type="match status" value="1"/>
</dbReference>
<dbReference type="InterPro" id="IPR018484">
    <property type="entry name" value="FGGY_N"/>
</dbReference>
<dbReference type="PANTHER" id="PTHR10196:SF69">
    <property type="entry name" value="GLYCEROL KINASE"/>
    <property type="match status" value="1"/>
</dbReference>
<accession>A0A4R2SPQ3</accession>
<evidence type="ECO:0000256" key="5">
    <source>
        <dbReference type="ARBA" id="ARBA00022840"/>
    </source>
</evidence>
<name>A0A4R2SPQ3_9PAST</name>
<feature type="domain" description="Carbohydrate kinase FGGY C-terminal" evidence="7">
    <location>
        <begin position="261"/>
        <end position="446"/>
    </location>
</feature>
<dbReference type="GO" id="GO:0004370">
    <property type="term" value="F:glycerol kinase activity"/>
    <property type="evidence" value="ECO:0007669"/>
    <property type="project" value="TreeGrafter"/>
</dbReference>
<evidence type="ECO:0000256" key="2">
    <source>
        <dbReference type="ARBA" id="ARBA00022679"/>
    </source>
</evidence>
<dbReference type="SUPFAM" id="SSF53067">
    <property type="entry name" value="Actin-like ATPase domain"/>
    <property type="match status" value="2"/>
</dbReference>